<gene>
    <name evidence="1" type="ORF">RBJ67_10395</name>
</gene>
<protein>
    <submittedName>
        <fullName evidence="1">Uncharacterized protein</fullName>
    </submittedName>
</protein>
<evidence type="ECO:0000313" key="2">
    <source>
        <dbReference type="Proteomes" id="UP001225042"/>
    </source>
</evidence>
<reference evidence="1 2" key="1">
    <citation type="submission" date="2023-08" db="EMBL/GenBank/DDBJ databases">
        <authorList>
            <person name="Dale J."/>
        </authorList>
    </citation>
    <scope>NUCLEOTIDE SEQUENCE [LARGE SCALE GENOMIC DNA]</scope>
    <source>
        <strain evidence="1 2">2023EL-00788</strain>
    </source>
</reference>
<dbReference type="AlphaFoldDB" id="A0AAW8H7H6"/>
<organism evidence="1 2">
    <name type="scientific">Enterobacter soli</name>
    <dbReference type="NCBI Taxonomy" id="885040"/>
    <lineage>
        <taxon>Bacteria</taxon>
        <taxon>Pseudomonadati</taxon>
        <taxon>Pseudomonadota</taxon>
        <taxon>Gammaproteobacteria</taxon>
        <taxon>Enterobacterales</taxon>
        <taxon>Enterobacteriaceae</taxon>
        <taxon>Enterobacter</taxon>
    </lineage>
</organism>
<dbReference type="RefSeq" id="WP_306682471.1">
    <property type="nucleotide sequence ID" value="NZ_JAVDKR010000001.1"/>
</dbReference>
<proteinExistence type="predicted"/>
<sequence>MDNKHLRTWKIIDENQDTIRLVEITLYDENDSITKIALYAESGILFEWTSDMYRIKAVDGSYEITNQKVFGIRIMGDAPEGRINDAKTCYRFREQIELTNLDDDDRLDYHLLFGRY</sequence>
<accession>A0AAW8H7H6</accession>
<evidence type="ECO:0000313" key="1">
    <source>
        <dbReference type="EMBL" id="MDQ2256550.1"/>
    </source>
</evidence>
<name>A0AAW8H7H6_9ENTR</name>
<comment type="caution">
    <text evidence="1">The sequence shown here is derived from an EMBL/GenBank/DDBJ whole genome shotgun (WGS) entry which is preliminary data.</text>
</comment>
<dbReference type="Proteomes" id="UP001225042">
    <property type="component" value="Unassembled WGS sequence"/>
</dbReference>
<keyword evidence="2" id="KW-1185">Reference proteome</keyword>
<dbReference type="EMBL" id="JAVDKS010000004">
    <property type="protein sequence ID" value="MDQ2256550.1"/>
    <property type="molecule type" value="Genomic_DNA"/>
</dbReference>